<evidence type="ECO:0000313" key="14">
    <source>
        <dbReference type="EMBL" id="CEO53021.1"/>
    </source>
</evidence>
<evidence type="ECO:0000256" key="6">
    <source>
        <dbReference type="ARBA" id="ARBA00022695"/>
    </source>
</evidence>
<dbReference type="Gene3D" id="1.10.287.260">
    <property type="match status" value="1"/>
</dbReference>
<evidence type="ECO:0000256" key="12">
    <source>
        <dbReference type="SAM" id="MobiDB-lite"/>
    </source>
</evidence>
<dbReference type="EMBL" id="CDPU01000032">
    <property type="protein sequence ID" value="CEO53021.1"/>
    <property type="molecule type" value="Genomic_DNA"/>
</dbReference>
<dbReference type="FunFam" id="1.10.150.20:FF:000041">
    <property type="entry name" value="DNA-directed RNA polymerase"/>
    <property type="match status" value="1"/>
</dbReference>
<proteinExistence type="inferred from homology"/>
<comment type="subcellular location">
    <subcellularLocation>
        <location evidence="2">Mitochondrion</location>
    </subcellularLocation>
</comment>
<dbReference type="Gene3D" id="1.10.1320.10">
    <property type="entry name" value="DNA-directed RNA polymerase, N-terminal domain"/>
    <property type="match status" value="1"/>
</dbReference>
<dbReference type="Gene3D" id="1.10.287.280">
    <property type="match status" value="1"/>
</dbReference>
<dbReference type="PROSITE" id="PS00900">
    <property type="entry name" value="RNA_POL_PHAGE_1"/>
    <property type="match status" value="1"/>
</dbReference>
<keyword evidence="6 11" id="KW-0548">Nucleotidyltransferase</keyword>
<evidence type="ECO:0000256" key="11">
    <source>
        <dbReference type="RuleBase" id="RU003805"/>
    </source>
</evidence>
<dbReference type="InterPro" id="IPR024075">
    <property type="entry name" value="DNA-dir_RNA_pol_helix_hairp_sf"/>
</dbReference>
<evidence type="ECO:0000256" key="1">
    <source>
        <dbReference type="ARBA" id="ARBA00004026"/>
    </source>
</evidence>
<dbReference type="PROSITE" id="PS00489">
    <property type="entry name" value="RNA_POL_PHAGE_2"/>
    <property type="match status" value="1"/>
</dbReference>
<feature type="compositionally biased region" description="Basic and acidic residues" evidence="12">
    <location>
        <begin position="486"/>
        <end position="508"/>
    </location>
</feature>
<organism evidence="14">
    <name type="scientific">Bionectria ochroleuca</name>
    <name type="common">Gliocladium roseum</name>
    <dbReference type="NCBI Taxonomy" id="29856"/>
    <lineage>
        <taxon>Eukaryota</taxon>
        <taxon>Fungi</taxon>
        <taxon>Dikarya</taxon>
        <taxon>Ascomycota</taxon>
        <taxon>Pezizomycotina</taxon>
        <taxon>Sordariomycetes</taxon>
        <taxon>Hypocreomycetidae</taxon>
        <taxon>Hypocreales</taxon>
        <taxon>Bionectriaceae</taxon>
        <taxon>Clonostachys</taxon>
    </lineage>
</organism>
<dbReference type="EC" id="2.7.7.6" evidence="11"/>
<keyword evidence="8" id="KW-0496">Mitochondrion</keyword>
<dbReference type="FunFam" id="1.10.287.280:FF:000001">
    <property type="entry name" value="DNA-directed RNA polymerase"/>
    <property type="match status" value="1"/>
</dbReference>
<comment type="similarity">
    <text evidence="3 11">Belongs to the phage and mitochondrial RNA polymerase family.</text>
</comment>
<comment type="function">
    <text evidence="1 11">DNA-dependent RNA polymerase catalyzes the transcription of DNA into RNA using the four ribonucleoside triphosphates as substrates.</text>
</comment>
<keyword evidence="7" id="KW-0809">Transit peptide</keyword>
<accession>A0A0B7KE93</accession>
<dbReference type="InterPro" id="IPR029262">
    <property type="entry name" value="RPOL_N"/>
</dbReference>
<evidence type="ECO:0000256" key="8">
    <source>
        <dbReference type="ARBA" id="ARBA00023128"/>
    </source>
</evidence>
<dbReference type="InterPro" id="IPR037159">
    <property type="entry name" value="RNA_POL_N_sf"/>
</dbReference>
<dbReference type="InterPro" id="IPR046950">
    <property type="entry name" value="DNA-dir_Rpol_C_phage-type"/>
</dbReference>
<dbReference type="GO" id="GO:0006390">
    <property type="term" value="P:mitochondrial transcription"/>
    <property type="evidence" value="ECO:0007669"/>
    <property type="project" value="TreeGrafter"/>
</dbReference>
<evidence type="ECO:0000256" key="10">
    <source>
        <dbReference type="ARBA" id="ARBA00048552"/>
    </source>
</evidence>
<dbReference type="GO" id="GO:0003899">
    <property type="term" value="F:DNA-directed RNA polymerase activity"/>
    <property type="evidence" value="ECO:0007669"/>
    <property type="project" value="UniProtKB-EC"/>
</dbReference>
<dbReference type="PANTHER" id="PTHR10102">
    <property type="entry name" value="DNA-DIRECTED RNA POLYMERASE, MITOCHONDRIAL"/>
    <property type="match status" value="1"/>
</dbReference>
<evidence type="ECO:0000259" key="13">
    <source>
        <dbReference type="SMART" id="SM01311"/>
    </source>
</evidence>
<reference evidence="14" key="1">
    <citation type="submission" date="2015-01" db="EMBL/GenBank/DDBJ databases">
        <authorList>
            <person name="Durling Mikael"/>
        </authorList>
    </citation>
    <scope>NUCLEOTIDE SEQUENCE</scope>
</reference>
<protein>
    <recommendedName>
        <fullName evidence="11">DNA-directed RNA polymerase</fullName>
        <ecNumber evidence="11">2.7.7.6</ecNumber>
    </recommendedName>
</protein>
<dbReference type="Gene3D" id="1.10.150.20">
    <property type="entry name" value="5' to 3' exonuclease, C-terminal subdomain"/>
    <property type="match status" value="1"/>
</dbReference>
<dbReference type="Pfam" id="PF14700">
    <property type="entry name" value="RPOL_N"/>
    <property type="match status" value="1"/>
</dbReference>
<feature type="domain" description="DNA-directed RNA polymerase N-terminal" evidence="13">
    <location>
        <begin position="353"/>
        <end position="685"/>
    </location>
</feature>
<dbReference type="Pfam" id="PF00940">
    <property type="entry name" value="RNA_pol"/>
    <property type="match status" value="1"/>
</dbReference>
<comment type="catalytic activity">
    <reaction evidence="10 11">
        <text>RNA(n) + a ribonucleoside 5'-triphosphate = RNA(n+1) + diphosphate</text>
        <dbReference type="Rhea" id="RHEA:21248"/>
        <dbReference type="Rhea" id="RHEA-COMP:14527"/>
        <dbReference type="Rhea" id="RHEA-COMP:17342"/>
        <dbReference type="ChEBI" id="CHEBI:33019"/>
        <dbReference type="ChEBI" id="CHEBI:61557"/>
        <dbReference type="ChEBI" id="CHEBI:140395"/>
        <dbReference type="EC" id="2.7.7.6"/>
    </reaction>
</comment>
<feature type="compositionally biased region" description="Acidic residues" evidence="12">
    <location>
        <begin position="1308"/>
        <end position="1322"/>
    </location>
</feature>
<evidence type="ECO:0000256" key="3">
    <source>
        <dbReference type="ARBA" id="ARBA00009493"/>
    </source>
</evidence>
<evidence type="ECO:0000256" key="9">
    <source>
        <dbReference type="ARBA" id="ARBA00023163"/>
    </source>
</evidence>
<gene>
    <name evidence="14" type="ORF">BN869_000009079_1</name>
</gene>
<name>A0A0B7KE93_BIOOC</name>
<evidence type="ECO:0000256" key="7">
    <source>
        <dbReference type="ARBA" id="ARBA00022946"/>
    </source>
</evidence>
<evidence type="ECO:0000256" key="4">
    <source>
        <dbReference type="ARBA" id="ARBA00022478"/>
    </source>
</evidence>
<evidence type="ECO:0000256" key="5">
    <source>
        <dbReference type="ARBA" id="ARBA00022679"/>
    </source>
</evidence>
<keyword evidence="5 11" id="KW-0808">Transferase</keyword>
<dbReference type="SMART" id="SM01311">
    <property type="entry name" value="RPOL_N"/>
    <property type="match status" value="1"/>
</dbReference>
<sequence length="1367" mass="152210">MLLRQARHSLALNSRNCLSRLIQPASKLPPPFSLTSTLGRRYVVTSDARPRRRRLSDATHLPGGERSLATAVSDPFVDSLSFGQIPSPQIPFQSDHFQPYMLNRIDPSNPLILPEPALGPKIIGKMNKHGAPSEIQDLLPVFDACLRVGKLERAVVVLKRLNAHPSLSPEEHIILNNQYLRAALEQIRANPSQNLAEEIRKWYETQIRSTFPHTAETIACILKASLLSSRGPRLRRLVRRYMDMAPGEAGLKVLRMGDILTDQDLAVITDICPTYNLTADPESFEETIEDSSEASATVVLESTQVSNEMSSYPKVQPTPQRGEGLNTLKSGMSLLEAWEDTDVSTLPPADQREIQVQLERDAITSAISKWRHDNQNLSKIGISTALTAGRADGPSLKDHLGSWLEAIEQRLVQELALVEVSEARETKSQTDLARCIYGPLIHQAKLERLAAVTIISVLNASLLAGADTGLPVYALTRHIGRAAQEDIKHAQKEQKEKAQRKRQVEWKKAAKAAAASTSEAQSHDLQPLVEEHPESHSRLKDAIHQPWSPSVTTHVGAVLLKAFLDSAKIKVTIDHPTEGTISQYQPAFTHTQMIRKGKKIGSLLMNPELIQWMKNEPVGDFLAKHLPMVVEPKPWRRFDEGGYLHSKVNLVRVKPGDVEQKMYTNAAIKSGDLNQLCKGIDVLGKTAWRINQPVLNVMMEAWNSGKEIANFPPLEPDVSIPPEPEQSEDPSIHRNWARAVKAAQNEISGLHSQRCFMNLQLEIARTFRNQPLYFPHNVDYRGRAYPIPAYLNHMGADHTRGILRFSKGKKLGERGLRWLKIHLANVYGLDKASFDDREAFAMENMEKINDSVKNPLNGSRWWLEAGDPWQCLAACFELSAAYELPDPTEYVSHLPVQQDGTCNGLQHYAALGGDTWGAQQVNLEPGDKPADVYSAVADLVKQALAEDLANGDPHAKALDGKITRKVVKQTVMTNVYGVTFSGAKKQICKQIDALYPTLGEECGIQHLTLATYVARHVFNALATMFRGAHDIQYWLGEVGGRVCQALTSSQLDQIAHAYSAGKPSNGTQSKGQAKKQLTELENNFRSTVVWTTPLRFPVVQPYRKSTVKEVKTSLQAITYTRTHQTDPVNRRKQLQGFPPNFIHSLDASHMLLSALKCDEQGLTFAAVHDSFWTHAADVDTMNSTLREAFVQIHEDDVIGRLAAESKARHNGSLYLVRLDPKSPVAKKIMDLRNSSKLSSVEELLLEHKRNTLRLSGNPWDLEAAEKIVTPSTVYHDMKATEEDLSVKQAVQEISLGRIPSNASSTDGEKEEDEALARDDDDADKSSANHFATGPHFVPVWLPMTFPAIPKKGDFDVKRLRDSQYFFS</sequence>
<feature type="region of interest" description="Disordered" evidence="12">
    <location>
        <begin position="486"/>
        <end position="537"/>
    </location>
</feature>
<feature type="region of interest" description="Disordered" evidence="12">
    <location>
        <begin position="1295"/>
        <end position="1328"/>
    </location>
</feature>
<evidence type="ECO:0000256" key="2">
    <source>
        <dbReference type="ARBA" id="ARBA00004173"/>
    </source>
</evidence>
<dbReference type="GO" id="GO:0001018">
    <property type="term" value="F:mitochondrial promoter sequence-specific DNA binding"/>
    <property type="evidence" value="ECO:0007669"/>
    <property type="project" value="TreeGrafter"/>
</dbReference>
<keyword evidence="9 11" id="KW-0804">Transcription</keyword>
<keyword evidence="4 11" id="KW-0240">DNA-directed RNA polymerase</keyword>
<dbReference type="InterPro" id="IPR002092">
    <property type="entry name" value="DNA-dir_Rpol_phage-type"/>
</dbReference>
<dbReference type="InterPro" id="IPR043502">
    <property type="entry name" value="DNA/RNA_pol_sf"/>
</dbReference>
<dbReference type="GO" id="GO:0034245">
    <property type="term" value="C:mitochondrial DNA-directed RNA polymerase complex"/>
    <property type="evidence" value="ECO:0007669"/>
    <property type="project" value="TreeGrafter"/>
</dbReference>
<dbReference type="PANTHER" id="PTHR10102:SF0">
    <property type="entry name" value="DNA-DIRECTED RNA POLYMERASE, MITOCHONDRIAL"/>
    <property type="match status" value="1"/>
</dbReference>
<dbReference type="SUPFAM" id="SSF56672">
    <property type="entry name" value="DNA/RNA polymerases"/>
    <property type="match status" value="1"/>
</dbReference>